<evidence type="ECO:0000256" key="1">
    <source>
        <dbReference type="SAM" id="MobiDB-lite"/>
    </source>
</evidence>
<dbReference type="EMBL" id="AFNH02000490">
    <property type="protein sequence ID" value="EZG67968.1"/>
    <property type="molecule type" value="Genomic_DNA"/>
</dbReference>
<accession>A0A023B7W6</accession>
<protein>
    <submittedName>
        <fullName evidence="2">Uncharacterized protein</fullName>
    </submittedName>
</protein>
<proteinExistence type="predicted"/>
<evidence type="ECO:0000313" key="3">
    <source>
        <dbReference type="Proteomes" id="UP000019763"/>
    </source>
</evidence>
<gene>
    <name evidence="2" type="ORF">GNI_065150</name>
</gene>
<sequence length="54" mass="6067">MSRIEGLTFDAKSERELDKIIDDVALRIDTERPSEKPSVLSRKKQSAKHSPGLS</sequence>
<keyword evidence="3" id="KW-1185">Reference proteome</keyword>
<dbReference type="AlphaFoldDB" id="A0A023B7W6"/>
<dbReference type="GeneID" id="22912401"/>
<name>A0A023B7W6_GRENI</name>
<evidence type="ECO:0000313" key="2">
    <source>
        <dbReference type="EMBL" id="EZG67968.1"/>
    </source>
</evidence>
<dbReference type="VEuPathDB" id="CryptoDB:GNI_065150"/>
<organism evidence="2 3">
    <name type="scientific">Gregarina niphandrodes</name>
    <name type="common">Septate eugregarine</name>
    <dbReference type="NCBI Taxonomy" id="110365"/>
    <lineage>
        <taxon>Eukaryota</taxon>
        <taxon>Sar</taxon>
        <taxon>Alveolata</taxon>
        <taxon>Apicomplexa</taxon>
        <taxon>Conoidasida</taxon>
        <taxon>Gregarinasina</taxon>
        <taxon>Eugregarinorida</taxon>
        <taxon>Gregarinidae</taxon>
        <taxon>Gregarina</taxon>
    </lineage>
</organism>
<dbReference type="RefSeq" id="XP_011130117.1">
    <property type="nucleotide sequence ID" value="XM_011131815.1"/>
</dbReference>
<reference evidence="2" key="1">
    <citation type="submission" date="2013-12" db="EMBL/GenBank/DDBJ databases">
        <authorList>
            <person name="Omoto C.K."/>
            <person name="Sibley D."/>
            <person name="Venepally P."/>
            <person name="Hadjithomas M."/>
            <person name="Karamycheva S."/>
            <person name="Brunk B."/>
            <person name="Roos D."/>
            <person name="Caler E."/>
            <person name="Lorenzi H."/>
        </authorList>
    </citation>
    <scope>NUCLEOTIDE SEQUENCE</scope>
</reference>
<comment type="caution">
    <text evidence="2">The sequence shown here is derived from an EMBL/GenBank/DDBJ whole genome shotgun (WGS) entry which is preliminary data.</text>
</comment>
<feature type="region of interest" description="Disordered" evidence="1">
    <location>
        <begin position="31"/>
        <end position="54"/>
    </location>
</feature>
<dbReference type="Proteomes" id="UP000019763">
    <property type="component" value="Unassembled WGS sequence"/>
</dbReference>